<dbReference type="Proteomes" id="UP001066276">
    <property type="component" value="Chromosome 6"/>
</dbReference>
<sequence>MANPATNWTGVWGRTRRVWRLQQGQTWTGQTSVSLSHGYVGFCVPGHAEAEQRARYSGWVKDVTGNRCRGHERGEKRTVVGKGQRKDPGTEP</sequence>
<feature type="compositionally biased region" description="Basic and acidic residues" evidence="1">
    <location>
        <begin position="69"/>
        <end position="92"/>
    </location>
</feature>
<accession>A0AAV7QG11</accession>
<feature type="region of interest" description="Disordered" evidence="1">
    <location>
        <begin position="67"/>
        <end position="92"/>
    </location>
</feature>
<comment type="caution">
    <text evidence="2">The sequence shown here is derived from an EMBL/GenBank/DDBJ whole genome shotgun (WGS) entry which is preliminary data.</text>
</comment>
<evidence type="ECO:0000313" key="2">
    <source>
        <dbReference type="EMBL" id="KAJ1138197.1"/>
    </source>
</evidence>
<dbReference type="EMBL" id="JANPWB010000010">
    <property type="protein sequence ID" value="KAJ1138197.1"/>
    <property type="molecule type" value="Genomic_DNA"/>
</dbReference>
<name>A0AAV7QG11_PLEWA</name>
<proteinExistence type="predicted"/>
<organism evidence="2 3">
    <name type="scientific">Pleurodeles waltl</name>
    <name type="common">Iberian ribbed newt</name>
    <dbReference type="NCBI Taxonomy" id="8319"/>
    <lineage>
        <taxon>Eukaryota</taxon>
        <taxon>Metazoa</taxon>
        <taxon>Chordata</taxon>
        <taxon>Craniata</taxon>
        <taxon>Vertebrata</taxon>
        <taxon>Euteleostomi</taxon>
        <taxon>Amphibia</taxon>
        <taxon>Batrachia</taxon>
        <taxon>Caudata</taxon>
        <taxon>Salamandroidea</taxon>
        <taxon>Salamandridae</taxon>
        <taxon>Pleurodelinae</taxon>
        <taxon>Pleurodeles</taxon>
    </lineage>
</organism>
<gene>
    <name evidence="2" type="ORF">NDU88_004588</name>
</gene>
<reference evidence="2" key="1">
    <citation type="journal article" date="2022" name="bioRxiv">
        <title>Sequencing and chromosome-scale assembly of the giantPleurodeles waltlgenome.</title>
        <authorList>
            <person name="Brown T."/>
            <person name="Elewa A."/>
            <person name="Iarovenko S."/>
            <person name="Subramanian E."/>
            <person name="Araus A.J."/>
            <person name="Petzold A."/>
            <person name="Susuki M."/>
            <person name="Suzuki K.-i.T."/>
            <person name="Hayashi T."/>
            <person name="Toyoda A."/>
            <person name="Oliveira C."/>
            <person name="Osipova E."/>
            <person name="Leigh N.D."/>
            <person name="Simon A."/>
            <person name="Yun M.H."/>
        </authorList>
    </citation>
    <scope>NUCLEOTIDE SEQUENCE</scope>
    <source>
        <strain evidence="2">20211129_DDA</strain>
        <tissue evidence="2">Liver</tissue>
    </source>
</reference>
<protein>
    <submittedName>
        <fullName evidence="2">Uncharacterized protein</fullName>
    </submittedName>
</protein>
<dbReference type="AlphaFoldDB" id="A0AAV7QG11"/>
<evidence type="ECO:0000313" key="3">
    <source>
        <dbReference type="Proteomes" id="UP001066276"/>
    </source>
</evidence>
<evidence type="ECO:0000256" key="1">
    <source>
        <dbReference type="SAM" id="MobiDB-lite"/>
    </source>
</evidence>
<keyword evidence="3" id="KW-1185">Reference proteome</keyword>